<dbReference type="PANTHER" id="PTHR33164:SF99">
    <property type="entry name" value="MARR FAMILY REGULATORY PROTEIN"/>
    <property type="match status" value="1"/>
</dbReference>
<dbReference type="InterPro" id="IPR036388">
    <property type="entry name" value="WH-like_DNA-bd_sf"/>
</dbReference>
<proteinExistence type="predicted"/>
<dbReference type="PROSITE" id="PS50995">
    <property type="entry name" value="HTH_MARR_2"/>
    <property type="match status" value="1"/>
</dbReference>
<dbReference type="SUPFAM" id="SSF46785">
    <property type="entry name" value="Winged helix' DNA-binding domain"/>
    <property type="match status" value="1"/>
</dbReference>
<sequence>MPSATPIDDPLITTFGRLVEAYSRLEQWLGSAMESEAGLPHVWFEVLIRLARSEGEQLTMSVLADQIVLTTSGVTRLVDRMQAAGYVERRPCPTDRRVSYAGITAAGHDILDQAATVHARNLRKAFDGFGAQDLAALDGMLDRVREAASRLPRKP</sequence>
<dbReference type="InterPro" id="IPR036390">
    <property type="entry name" value="WH_DNA-bd_sf"/>
</dbReference>
<dbReference type="GO" id="GO:0006950">
    <property type="term" value="P:response to stress"/>
    <property type="evidence" value="ECO:0007669"/>
    <property type="project" value="TreeGrafter"/>
</dbReference>
<dbReference type="InterPro" id="IPR000835">
    <property type="entry name" value="HTH_MarR-typ"/>
</dbReference>
<dbReference type="AlphaFoldDB" id="A0AB39R047"/>
<evidence type="ECO:0000313" key="2">
    <source>
        <dbReference type="EMBL" id="XDQ49168.1"/>
    </source>
</evidence>
<dbReference type="GO" id="GO:0003700">
    <property type="term" value="F:DNA-binding transcription factor activity"/>
    <property type="evidence" value="ECO:0007669"/>
    <property type="project" value="InterPro"/>
</dbReference>
<dbReference type="PANTHER" id="PTHR33164">
    <property type="entry name" value="TRANSCRIPTIONAL REGULATOR, MARR FAMILY"/>
    <property type="match status" value="1"/>
</dbReference>
<dbReference type="PRINTS" id="PR00598">
    <property type="entry name" value="HTHMARR"/>
</dbReference>
<accession>A0AB39R047</accession>
<evidence type="ECO:0000259" key="1">
    <source>
        <dbReference type="PROSITE" id="PS50995"/>
    </source>
</evidence>
<feature type="domain" description="HTH marR-type" evidence="1">
    <location>
        <begin position="8"/>
        <end position="146"/>
    </location>
</feature>
<reference evidence="2" key="1">
    <citation type="submission" date="2024-07" db="EMBL/GenBank/DDBJ databases">
        <authorList>
            <person name="Yu S.T."/>
        </authorList>
    </citation>
    <scope>NUCLEOTIDE SEQUENCE</scope>
    <source>
        <strain evidence="2">R39</strain>
    </source>
</reference>
<dbReference type="RefSeq" id="WP_369227826.1">
    <property type="nucleotide sequence ID" value="NZ_CP163441.1"/>
</dbReference>
<dbReference type="InterPro" id="IPR039422">
    <property type="entry name" value="MarR/SlyA-like"/>
</dbReference>
<dbReference type="EMBL" id="CP163441">
    <property type="protein sequence ID" value="XDQ49168.1"/>
    <property type="molecule type" value="Genomic_DNA"/>
</dbReference>
<protein>
    <submittedName>
        <fullName evidence="2">MarR family winged helix-turn-helix transcriptional regulator</fullName>
    </submittedName>
</protein>
<dbReference type="Pfam" id="PF12802">
    <property type="entry name" value="MarR_2"/>
    <property type="match status" value="1"/>
</dbReference>
<gene>
    <name evidence="2" type="ORF">AB5J52_46700</name>
</gene>
<organism evidence="2">
    <name type="scientific">Streptomyces sp. R39</name>
    <dbReference type="NCBI Taxonomy" id="3238631"/>
    <lineage>
        <taxon>Bacteria</taxon>
        <taxon>Bacillati</taxon>
        <taxon>Actinomycetota</taxon>
        <taxon>Actinomycetes</taxon>
        <taxon>Kitasatosporales</taxon>
        <taxon>Streptomycetaceae</taxon>
        <taxon>Streptomyces</taxon>
    </lineage>
</organism>
<name>A0AB39R047_9ACTN</name>
<dbReference type="Gene3D" id="1.10.10.10">
    <property type="entry name" value="Winged helix-like DNA-binding domain superfamily/Winged helix DNA-binding domain"/>
    <property type="match status" value="1"/>
</dbReference>
<dbReference type="SMART" id="SM00347">
    <property type="entry name" value="HTH_MARR"/>
    <property type="match status" value="1"/>
</dbReference>